<reference evidence="2" key="1">
    <citation type="submission" date="2018-05" db="EMBL/GenBank/DDBJ databases">
        <authorList>
            <person name="Lanie J.A."/>
            <person name="Ng W.-L."/>
            <person name="Kazmierczak K.M."/>
            <person name="Andrzejewski T.M."/>
            <person name="Davidsen T.M."/>
            <person name="Wayne K.J."/>
            <person name="Tettelin H."/>
            <person name="Glass J.I."/>
            <person name="Rusch D."/>
            <person name="Podicherti R."/>
            <person name="Tsui H.-C.T."/>
            <person name="Winkler M.E."/>
        </authorList>
    </citation>
    <scope>NUCLEOTIDE SEQUENCE</scope>
</reference>
<dbReference type="SUPFAM" id="SSF55729">
    <property type="entry name" value="Acyl-CoA N-acyltransferases (Nat)"/>
    <property type="match status" value="1"/>
</dbReference>
<dbReference type="PANTHER" id="PTHR43441">
    <property type="entry name" value="RIBOSOMAL-PROTEIN-SERINE ACETYLTRANSFERASE"/>
    <property type="match status" value="1"/>
</dbReference>
<accession>A0A381TLE5</accession>
<dbReference type="FunFam" id="3.40.630.30:FF:000047">
    <property type="entry name" value="Acetyltransferase, GNAT family"/>
    <property type="match status" value="1"/>
</dbReference>
<gene>
    <name evidence="2" type="ORF">METZ01_LOCUS68441</name>
</gene>
<feature type="domain" description="N-acetyltransferase" evidence="1">
    <location>
        <begin position="51"/>
        <end position="197"/>
    </location>
</feature>
<dbReference type="PROSITE" id="PS51186">
    <property type="entry name" value="GNAT"/>
    <property type="match status" value="1"/>
</dbReference>
<dbReference type="PANTHER" id="PTHR43441:SF2">
    <property type="entry name" value="FAMILY ACETYLTRANSFERASE, PUTATIVE (AFU_ORTHOLOGUE AFUA_7G00850)-RELATED"/>
    <property type="match status" value="1"/>
</dbReference>
<dbReference type="EMBL" id="UINC01004607">
    <property type="protein sequence ID" value="SVA15587.1"/>
    <property type="molecule type" value="Genomic_DNA"/>
</dbReference>
<dbReference type="InterPro" id="IPR051908">
    <property type="entry name" value="Ribosomal_N-acetyltransferase"/>
</dbReference>
<organism evidence="2">
    <name type="scientific">marine metagenome</name>
    <dbReference type="NCBI Taxonomy" id="408172"/>
    <lineage>
        <taxon>unclassified sequences</taxon>
        <taxon>metagenomes</taxon>
        <taxon>ecological metagenomes</taxon>
    </lineage>
</organism>
<name>A0A381TLE5_9ZZZZ</name>
<proteinExistence type="predicted"/>
<dbReference type="InterPro" id="IPR000182">
    <property type="entry name" value="GNAT_dom"/>
</dbReference>
<dbReference type="GO" id="GO:0008999">
    <property type="term" value="F:protein-N-terminal-alanine acetyltransferase activity"/>
    <property type="evidence" value="ECO:0007669"/>
    <property type="project" value="TreeGrafter"/>
</dbReference>
<evidence type="ECO:0000259" key="1">
    <source>
        <dbReference type="PROSITE" id="PS51186"/>
    </source>
</evidence>
<dbReference type="InterPro" id="IPR016181">
    <property type="entry name" value="Acyl_CoA_acyltransferase"/>
</dbReference>
<evidence type="ECO:0000313" key="2">
    <source>
        <dbReference type="EMBL" id="SVA15587.1"/>
    </source>
</evidence>
<dbReference type="AlphaFoldDB" id="A0A381TLE5"/>
<dbReference type="Pfam" id="PF13302">
    <property type="entry name" value="Acetyltransf_3"/>
    <property type="match status" value="1"/>
</dbReference>
<dbReference type="GO" id="GO:1990189">
    <property type="term" value="F:protein N-terminal-serine acetyltransferase activity"/>
    <property type="evidence" value="ECO:0007669"/>
    <property type="project" value="TreeGrafter"/>
</dbReference>
<dbReference type="Gene3D" id="3.40.630.30">
    <property type="match status" value="1"/>
</dbReference>
<protein>
    <recommendedName>
        <fullName evidence="1">N-acetyltransferase domain-containing protein</fullName>
    </recommendedName>
</protein>
<sequence>MNRFRKTDRNSLGLPIGFSVPNWKPALAPPHASMLGVWCRLEPIGPQQHGDALFEAFSEDTENRIWSYLPYGPFENTAALTRWIEKSCLGSDPLFHAIIDQSSEKALGVASYLRVNSTVGVIEVGHINYAPMLQKTPAGTEAMYLMMRRVFEELGYRRYEWKCDALNAASRQAAERLGMTFEGIFRQATMYKNRNRDTAWFSILDHEWPRMKVAFETWLKPENFTADGKQIKRLSDLIPEDVPHRPRPDRY</sequence>